<sequence length="277" mass="31354">MSSSQLSNPKAVWFLGAPVSKAIVITAVVTYIGAEMNKLHQALIFDTTKIFEHAQFYRIFVCNLTFGSMGELIFGLLALCPLLRRFEREMGSRKFGAFIVYTSILSTVIELLFFNIFFDIERYSGPYPQLGAVLGLFHKFTPRMHPKFFGVLGYDFSEKSITYGLCAQVILSGGFSTITPTFFGFVSGLLAVKWSETELPDFVYTIAGLIGKVITDEAPAVMMSRSVQRGGANRTRRAPTGEQEQQHHHRHNLHDHLRRLQRKQLHNLLQWDLIESP</sequence>
<dbReference type="EMBL" id="JATAAI010000009">
    <property type="protein sequence ID" value="KAK1743390.1"/>
    <property type="molecule type" value="Genomic_DNA"/>
</dbReference>
<feature type="transmembrane region" description="Helical" evidence="6">
    <location>
        <begin position="12"/>
        <end position="34"/>
    </location>
</feature>
<dbReference type="Proteomes" id="UP001224775">
    <property type="component" value="Unassembled WGS sequence"/>
</dbReference>
<organism evidence="7 8">
    <name type="scientific">Skeletonema marinoi</name>
    <dbReference type="NCBI Taxonomy" id="267567"/>
    <lineage>
        <taxon>Eukaryota</taxon>
        <taxon>Sar</taxon>
        <taxon>Stramenopiles</taxon>
        <taxon>Ochrophyta</taxon>
        <taxon>Bacillariophyta</taxon>
        <taxon>Coscinodiscophyceae</taxon>
        <taxon>Thalassiosirophycidae</taxon>
        <taxon>Thalassiosirales</taxon>
        <taxon>Skeletonemataceae</taxon>
        <taxon>Skeletonema</taxon>
        <taxon>Skeletonema marinoi-dohrnii complex</taxon>
    </lineage>
</organism>
<evidence type="ECO:0000256" key="4">
    <source>
        <dbReference type="ARBA" id="ARBA00023136"/>
    </source>
</evidence>
<dbReference type="InterPro" id="IPR035952">
    <property type="entry name" value="Rhomboid-like_sf"/>
</dbReference>
<evidence type="ECO:0000313" key="7">
    <source>
        <dbReference type="EMBL" id="KAK1743390.1"/>
    </source>
</evidence>
<accession>A0AAD8YE85</accession>
<keyword evidence="8" id="KW-1185">Reference proteome</keyword>
<feature type="transmembrane region" description="Helical" evidence="6">
    <location>
        <begin position="54"/>
        <end position="83"/>
    </location>
</feature>
<dbReference type="GO" id="GO:0016020">
    <property type="term" value="C:membrane"/>
    <property type="evidence" value="ECO:0007669"/>
    <property type="project" value="UniProtKB-SubCell"/>
</dbReference>
<protein>
    <submittedName>
        <fullName evidence="7">Uncharacterized protein</fullName>
    </submittedName>
</protein>
<dbReference type="GO" id="GO:0004252">
    <property type="term" value="F:serine-type endopeptidase activity"/>
    <property type="evidence" value="ECO:0007669"/>
    <property type="project" value="TreeGrafter"/>
</dbReference>
<evidence type="ECO:0000256" key="6">
    <source>
        <dbReference type="SAM" id="Phobius"/>
    </source>
</evidence>
<dbReference type="SUPFAM" id="SSF144091">
    <property type="entry name" value="Rhomboid-like"/>
    <property type="match status" value="1"/>
</dbReference>
<evidence type="ECO:0000256" key="1">
    <source>
        <dbReference type="ARBA" id="ARBA00004141"/>
    </source>
</evidence>
<feature type="region of interest" description="Disordered" evidence="5">
    <location>
        <begin position="227"/>
        <end position="254"/>
    </location>
</feature>
<keyword evidence="3 6" id="KW-1133">Transmembrane helix</keyword>
<name>A0AAD8YE85_9STRA</name>
<evidence type="ECO:0000313" key="8">
    <source>
        <dbReference type="Proteomes" id="UP001224775"/>
    </source>
</evidence>
<feature type="transmembrane region" description="Helical" evidence="6">
    <location>
        <begin position="95"/>
        <end position="118"/>
    </location>
</feature>
<comment type="subcellular location">
    <subcellularLocation>
        <location evidence="1">Membrane</location>
        <topology evidence="1">Multi-pass membrane protein</topology>
    </subcellularLocation>
</comment>
<evidence type="ECO:0000256" key="2">
    <source>
        <dbReference type="ARBA" id="ARBA00022692"/>
    </source>
</evidence>
<keyword evidence="2 6" id="KW-0812">Transmembrane</keyword>
<keyword evidence="4 6" id="KW-0472">Membrane</keyword>
<proteinExistence type="predicted"/>
<comment type="caution">
    <text evidence="7">The sequence shown here is derived from an EMBL/GenBank/DDBJ whole genome shotgun (WGS) entry which is preliminary data.</text>
</comment>
<evidence type="ECO:0000256" key="5">
    <source>
        <dbReference type="SAM" id="MobiDB-lite"/>
    </source>
</evidence>
<reference evidence="7" key="1">
    <citation type="submission" date="2023-06" db="EMBL/GenBank/DDBJ databases">
        <title>Survivors Of The Sea: Transcriptome response of Skeletonema marinoi to long-term dormancy.</title>
        <authorList>
            <person name="Pinder M.I.M."/>
            <person name="Kourtchenko O."/>
            <person name="Robertson E.K."/>
            <person name="Larsson T."/>
            <person name="Maumus F."/>
            <person name="Osuna-Cruz C.M."/>
            <person name="Vancaester E."/>
            <person name="Stenow R."/>
            <person name="Vandepoele K."/>
            <person name="Ploug H."/>
            <person name="Bruchert V."/>
            <person name="Godhe A."/>
            <person name="Topel M."/>
        </authorList>
    </citation>
    <scope>NUCLEOTIDE SEQUENCE</scope>
    <source>
        <strain evidence="7">R05AC</strain>
    </source>
</reference>
<dbReference type="Gene3D" id="1.20.1540.10">
    <property type="entry name" value="Rhomboid-like"/>
    <property type="match status" value="1"/>
</dbReference>
<dbReference type="PANTHER" id="PTHR43066:SF21">
    <property type="entry name" value="UBIQUITIN-ASSOCIATED DOMAIN-CONTAINING PROTEIN 2"/>
    <property type="match status" value="1"/>
</dbReference>
<dbReference type="PANTHER" id="PTHR43066">
    <property type="entry name" value="RHOMBOID-RELATED PROTEIN"/>
    <property type="match status" value="1"/>
</dbReference>
<dbReference type="AlphaFoldDB" id="A0AAD8YE85"/>
<gene>
    <name evidence="7" type="ORF">QTG54_006011</name>
</gene>
<evidence type="ECO:0000256" key="3">
    <source>
        <dbReference type="ARBA" id="ARBA00022989"/>
    </source>
</evidence>